<dbReference type="OrthoDB" id="40902at2759"/>
<dbReference type="PANTHER" id="PTHR16320">
    <property type="entry name" value="SPHINGOMYELINASE FAMILY MEMBER"/>
    <property type="match status" value="1"/>
</dbReference>
<dbReference type="InterPro" id="IPR017766">
    <property type="entry name" value="Sphingomyelinase/PLipase_C"/>
</dbReference>
<dbReference type="GO" id="GO:0005737">
    <property type="term" value="C:cytoplasm"/>
    <property type="evidence" value="ECO:0007669"/>
    <property type="project" value="TreeGrafter"/>
</dbReference>
<dbReference type="GO" id="GO:0004767">
    <property type="term" value="F:sphingomyelin phosphodiesterase activity"/>
    <property type="evidence" value="ECO:0007669"/>
    <property type="project" value="UniProtKB-EC"/>
</dbReference>
<organism evidence="3 4">
    <name type="scientific">Stylonychia lemnae</name>
    <name type="common">Ciliate</name>
    <dbReference type="NCBI Taxonomy" id="5949"/>
    <lineage>
        <taxon>Eukaryota</taxon>
        <taxon>Sar</taxon>
        <taxon>Alveolata</taxon>
        <taxon>Ciliophora</taxon>
        <taxon>Intramacronucleata</taxon>
        <taxon>Spirotrichea</taxon>
        <taxon>Stichotrichia</taxon>
        <taxon>Sporadotrichida</taxon>
        <taxon>Oxytrichidae</taxon>
        <taxon>Stylonychinae</taxon>
        <taxon>Stylonychia</taxon>
    </lineage>
</organism>
<evidence type="ECO:0000256" key="2">
    <source>
        <dbReference type="ARBA" id="ARBA00022801"/>
    </source>
</evidence>
<keyword evidence="4" id="KW-1185">Reference proteome</keyword>
<dbReference type="OMA" id="HEDYCTH"/>
<evidence type="ECO:0000313" key="4">
    <source>
        <dbReference type="Proteomes" id="UP000039865"/>
    </source>
</evidence>
<protein>
    <recommendedName>
        <fullName evidence="1">sphingomyelin phosphodiesterase</fullName>
        <ecNumber evidence="1">3.1.4.12</ecNumber>
    </recommendedName>
</protein>
<proteinExistence type="predicted"/>
<dbReference type="GO" id="GO:0005576">
    <property type="term" value="C:extracellular region"/>
    <property type="evidence" value="ECO:0007669"/>
    <property type="project" value="InterPro"/>
</dbReference>
<sequence length="390" mass="45574">MNIDLKVEAPVLDRNNVRLLSYNLFLRGLVKNVRDDWKDERLRAYVQMVDDFDIICNQEVFDFFNRSRKEQLITHCLKAGFLYYACSPSAPLFSEYCVSGGLITFSRFPIVESDFKSYRYGVLSDQISYKGVLYCKIDVQGAKLHVFQTHTQASYFGTSVEDFKITFECRLEQLRMIRRYIEEKTKNAHPHDLIILCGDINVNGSKTNRKGQSYRELVKEKVNFYFYFLLYLQPEFKSALDEYDREYQLLIEILSNNQQDQLTDVMRVSNDGHSPVTFGDSYLDADGKEQPVDRELVKHEDYCTHQSLDYIFEIKRAFNVELEKNLIESGLSSAETVEQKQSQEKVGKNEQKRLSIDIKQSRVDKFMFDTHFAVKQCSDHYGVSTVLQLV</sequence>
<dbReference type="EC" id="3.1.4.12" evidence="1"/>
<dbReference type="Proteomes" id="UP000039865">
    <property type="component" value="Unassembled WGS sequence"/>
</dbReference>
<dbReference type="PANTHER" id="PTHR16320:SF1">
    <property type="entry name" value="SPHINGOMYELINASE DDB_G0288017"/>
    <property type="match status" value="1"/>
</dbReference>
<dbReference type="EMBL" id="CCKQ01002129">
    <property type="protein sequence ID" value="CDW73219.1"/>
    <property type="molecule type" value="Genomic_DNA"/>
</dbReference>
<keyword evidence="2" id="KW-0378">Hydrolase</keyword>
<accession>A0A077ZUH9</accession>
<evidence type="ECO:0000313" key="3">
    <source>
        <dbReference type="EMBL" id="CDW73219.1"/>
    </source>
</evidence>
<name>A0A077ZUH9_STYLE</name>
<reference evidence="3 4" key="1">
    <citation type="submission" date="2014-06" db="EMBL/GenBank/DDBJ databases">
        <authorList>
            <person name="Swart Estienne"/>
        </authorList>
    </citation>
    <scope>NUCLEOTIDE SEQUENCE [LARGE SCALE GENOMIC DNA]</scope>
    <source>
        <strain evidence="3 4">130c</strain>
    </source>
</reference>
<dbReference type="CDD" id="cd09078">
    <property type="entry name" value="nSMase"/>
    <property type="match status" value="1"/>
</dbReference>
<gene>
    <name evidence="3" type="primary">Contig1683.g1828</name>
    <name evidence="3" type="ORF">STYLEM_2195</name>
</gene>
<dbReference type="InParanoid" id="A0A077ZUH9"/>
<dbReference type="Gene3D" id="3.60.10.10">
    <property type="entry name" value="Endonuclease/exonuclease/phosphatase"/>
    <property type="match status" value="1"/>
</dbReference>
<dbReference type="SUPFAM" id="SSF56219">
    <property type="entry name" value="DNase I-like"/>
    <property type="match status" value="1"/>
</dbReference>
<dbReference type="InterPro" id="IPR038772">
    <property type="entry name" value="Sph/SMPD2-like"/>
</dbReference>
<evidence type="ECO:0000256" key="1">
    <source>
        <dbReference type="ARBA" id="ARBA00012369"/>
    </source>
</evidence>
<dbReference type="AlphaFoldDB" id="A0A077ZUH9"/>
<dbReference type="InterPro" id="IPR036691">
    <property type="entry name" value="Endo/exonu/phosph_ase_sf"/>
</dbReference>